<dbReference type="RefSeq" id="WP_007919404.1">
    <property type="nucleotide sequence ID" value="NZ_ADVG01000004.1"/>
</dbReference>
<dbReference type="OrthoDB" id="164921at2"/>
<keyword evidence="2" id="KW-1185">Reference proteome</keyword>
<organism evidence="1 2">
    <name type="scientific">Ktedonobacter racemifer DSM 44963</name>
    <dbReference type="NCBI Taxonomy" id="485913"/>
    <lineage>
        <taxon>Bacteria</taxon>
        <taxon>Bacillati</taxon>
        <taxon>Chloroflexota</taxon>
        <taxon>Ktedonobacteria</taxon>
        <taxon>Ktedonobacterales</taxon>
        <taxon>Ktedonobacteraceae</taxon>
        <taxon>Ktedonobacter</taxon>
    </lineage>
</organism>
<dbReference type="STRING" id="485913.Krac_2560"/>
<proteinExistence type="predicted"/>
<reference evidence="1 2" key="1">
    <citation type="journal article" date="2011" name="Stand. Genomic Sci.">
        <title>Non-contiguous finished genome sequence and contextual data of the filamentous soil bacterium Ktedonobacter racemifer type strain (SOSP1-21).</title>
        <authorList>
            <person name="Chang Y.J."/>
            <person name="Land M."/>
            <person name="Hauser L."/>
            <person name="Chertkov O."/>
            <person name="Del Rio T.G."/>
            <person name="Nolan M."/>
            <person name="Copeland A."/>
            <person name="Tice H."/>
            <person name="Cheng J.F."/>
            <person name="Lucas S."/>
            <person name="Han C."/>
            <person name="Goodwin L."/>
            <person name="Pitluck S."/>
            <person name="Ivanova N."/>
            <person name="Ovchinikova G."/>
            <person name="Pati A."/>
            <person name="Chen A."/>
            <person name="Palaniappan K."/>
            <person name="Mavromatis K."/>
            <person name="Liolios K."/>
            <person name="Brettin T."/>
            <person name="Fiebig A."/>
            <person name="Rohde M."/>
            <person name="Abt B."/>
            <person name="Goker M."/>
            <person name="Detter J.C."/>
            <person name="Woyke T."/>
            <person name="Bristow J."/>
            <person name="Eisen J.A."/>
            <person name="Markowitz V."/>
            <person name="Hugenholtz P."/>
            <person name="Kyrpides N.C."/>
            <person name="Klenk H.P."/>
            <person name="Lapidus A."/>
        </authorList>
    </citation>
    <scope>NUCLEOTIDE SEQUENCE [LARGE SCALE GENOMIC DNA]</scope>
    <source>
        <strain evidence="2">DSM 44963</strain>
    </source>
</reference>
<accession>D6TZ21</accession>
<comment type="caution">
    <text evidence="1">The sequence shown here is derived from an EMBL/GenBank/DDBJ whole genome shotgun (WGS) entry which is preliminary data.</text>
</comment>
<dbReference type="InParanoid" id="D6TZ21"/>
<evidence type="ECO:0000313" key="1">
    <source>
        <dbReference type="EMBL" id="EFH81811.1"/>
    </source>
</evidence>
<dbReference type="Proteomes" id="UP000004508">
    <property type="component" value="Unassembled WGS sequence"/>
</dbReference>
<dbReference type="AlphaFoldDB" id="D6TZ21"/>
<evidence type="ECO:0000313" key="2">
    <source>
        <dbReference type="Proteomes" id="UP000004508"/>
    </source>
</evidence>
<name>D6TZ21_KTERA</name>
<protein>
    <submittedName>
        <fullName evidence="1">Uncharacterized protein</fullName>
    </submittedName>
</protein>
<gene>
    <name evidence="1" type="ORF">Krac_2560</name>
</gene>
<dbReference type="EMBL" id="ADVG01000004">
    <property type="protein sequence ID" value="EFH81811.1"/>
    <property type="molecule type" value="Genomic_DNA"/>
</dbReference>
<sequence>MTDPHQPENEQPGQFDEQIDSARKVAEERIDKVIGDFAKKVPGGQQFEQRAKDMASGALNVVQDQAHKRSGNIIGQAGNIISRLFGGGREHTER</sequence>